<dbReference type="Pfam" id="PF11898">
    <property type="entry name" value="DUF3418"/>
    <property type="match status" value="1"/>
</dbReference>
<dbReference type="PROSITE" id="PS51194">
    <property type="entry name" value="HELICASE_CTER"/>
    <property type="match status" value="1"/>
</dbReference>
<dbReference type="InterPro" id="IPR001650">
    <property type="entry name" value="Helicase_C-like"/>
</dbReference>
<dbReference type="InterPro" id="IPR010222">
    <property type="entry name" value="RNA_helicase_HrpA"/>
</dbReference>
<keyword evidence="3 7" id="KW-0347">Helicase</keyword>
<evidence type="ECO:0000256" key="1">
    <source>
        <dbReference type="ARBA" id="ARBA00022741"/>
    </source>
</evidence>
<dbReference type="InterPro" id="IPR011709">
    <property type="entry name" value="DEAD-box_helicase_OB_fold"/>
</dbReference>
<name>A0A5S9IQN9_UABAM</name>
<dbReference type="Pfam" id="PF00271">
    <property type="entry name" value="Helicase_C"/>
    <property type="match status" value="1"/>
</dbReference>
<dbReference type="SMART" id="SM00487">
    <property type="entry name" value="DEXDc"/>
    <property type="match status" value="1"/>
</dbReference>
<dbReference type="InterPro" id="IPR014001">
    <property type="entry name" value="Helicase_ATP-bd"/>
</dbReference>
<dbReference type="NCBIfam" id="TIGR01967">
    <property type="entry name" value="DEAH_box_HrpA"/>
    <property type="match status" value="1"/>
</dbReference>
<dbReference type="Proteomes" id="UP000326354">
    <property type="component" value="Chromosome"/>
</dbReference>
<dbReference type="SMART" id="SM00847">
    <property type="entry name" value="HA2"/>
    <property type="match status" value="1"/>
</dbReference>
<proteinExistence type="predicted"/>
<feature type="domain" description="Helicase C-terminal" evidence="6">
    <location>
        <begin position="277"/>
        <end position="441"/>
    </location>
</feature>
<dbReference type="InterPro" id="IPR024590">
    <property type="entry name" value="HrpA_C"/>
</dbReference>
<dbReference type="SUPFAM" id="SSF52540">
    <property type="entry name" value="P-loop containing nucleoside triphosphate hydrolases"/>
    <property type="match status" value="1"/>
</dbReference>
<dbReference type="Pfam" id="PF21010">
    <property type="entry name" value="HA2_C"/>
    <property type="match status" value="1"/>
</dbReference>
<evidence type="ECO:0000259" key="5">
    <source>
        <dbReference type="PROSITE" id="PS51192"/>
    </source>
</evidence>
<sequence length="1295" mass="150465">MQSLDVLNKQLKNCLPFHRYSLSKMLRNLKKKYNKPNFEEKLLEANVRIEESIALYEYRKKNIPVVNYPEGLPILEKKTEIIDAIRNNSVVVICGETGSGKTTQLPKMCIEAGCGISGKIGCTQPRRIAATSIADRIREELPQSCEEAVSYKIRFTSSDSEKSYIKLMTDGILLAETQNDRYLMEYDTLIIDEAHERSLNIDFILGYLKQLLQKRPELKIIISSATIDTERFSAFFDNAPIIEVSGRLYPVEVMYLPIDKELEDAGEVTVIDAAVQAVDLIIDDAESSGDILVFMAAEQDIRETVEKLQKWSQISDILPLFGRLSSKEQNRVFRSSDKRKIIVATNIAETSLTIPGIRYVVDSGCARISRYSPRTRTQRLPIEPVSQSSANQRKGRCGRVADGVCIRLYSEEDFASREKYTSPEIRRSNLAEVILRMISLKLGDIETFPFIEPPSRTAILDGFDILEELGALNDRKSLTKLGKQMARLPIDPRTSRMLIEAQKENSLREVLVIASALSIPDPRQRPSEKQEDADRMHQMFVHEHSDFVSFLNIWDKYQESWETLKTQNKVRKFCNKHFLSYMRMREWHDIHKQLSVIMKHENNAKINKEPASYEAIHKAILSGFLSNICSKKEKNNYLGRANKEYLIFPGSGQYGKGFPWIVAAELVETSQLFARTVAKIQPEWIEPLARDLCKYSYSNARWNLKGQQPVADKKVTLFGLVIIPQKRVYYGKINPQVSRDIFIQAIVVGEVFHSFSFLKANQKLIHSVMQMENKIRKHTLLVEDEDLKEFYYRTLPNVVDVRELKNFMRTNPKYNKFYMKLSDVLQIEDDPQIDEELFPDYIALGDLRMPLSYHFEPVDDKDGVTLTIPRDLLHQLTPEPFEWLVPGMLEDKIHGLLKSLPKDIRRKMQPSAEYARKIYEGLPRTHNSLLAEIRKYIREHFSLSIPKENWRMDRLDLYLQMRFQVVDKHGTILAIDRDLAALQKGFQAKSQDDAWHKALKKWALKDLSTWSFEDLPVSINVTEDTGDIPYLGYPGLQLINNKVERTLFRKLGKAENATREAINFLLATSLEKELKKLERLLKLSKDLRDDMKHFGLSNDVKKESIQFLRNTLLFTDKVIRTREAFQEKCRNIIQSLPRLTLEYVDLLEEIIDELDKIEEILYEGKFSDIYKKTVYAEIRELFPIKFLTFHTLGQIKHHPRYLKCLQIRIGKAMHDLYKDQRKKEEVQPHIERYRELKSSSQNHPDDIVNMIEEYRWMIEEFKISVFAQKLKTLYPISAKRLEKKRLSILQAIDES</sequence>
<dbReference type="EMBL" id="AP019860">
    <property type="protein sequence ID" value="BBM84915.1"/>
    <property type="molecule type" value="Genomic_DNA"/>
</dbReference>
<dbReference type="PANTHER" id="PTHR18934:SF99">
    <property type="entry name" value="ATP-DEPENDENT RNA HELICASE DHX37-RELATED"/>
    <property type="match status" value="1"/>
</dbReference>
<keyword evidence="4" id="KW-0067">ATP-binding</keyword>
<dbReference type="SMART" id="SM00490">
    <property type="entry name" value="HELICc"/>
    <property type="match status" value="1"/>
</dbReference>
<dbReference type="InterPro" id="IPR048333">
    <property type="entry name" value="HA2_WH"/>
</dbReference>
<evidence type="ECO:0000259" key="6">
    <source>
        <dbReference type="PROSITE" id="PS51194"/>
    </source>
</evidence>
<dbReference type="GO" id="GO:0003724">
    <property type="term" value="F:RNA helicase activity"/>
    <property type="evidence" value="ECO:0007669"/>
    <property type="project" value="InterPro"/>
</dbReference>
<evidence type="ECO:0000256" key="4">
    <source>
        <dbReference type="ARBA" id="ARBA00022840"/>
    </source>
</evidence>
<keyword evidence="1" id="KW-0547">Nucleotide-binding</keyword>
<reference evidence="7 8" key="1">
    <citation type="submission" date="2019-08" db="EMBL/GenBank/DDBJ databases">
        <title>Complete genome sequence of Candidatus Uab amorphum.</title>
        <authorList>
            <person name="Shiratori T."/>
            <person name="Suzuki S."/>
            <person name="Kakizawa Y."/>
            <person name="Ishida K."/>
        </authorList>
    </citation>
    <scope>NUCLEOTIDE SEQUENCE [LARGE SCALE GENOMIC DNA]</scope>
    <source>
        <strain evidence="7 8">SRT547</strain>
    </source>
</reference>
<feature type="domain" description="Helicase ATP-binding" evidence="5">
    <location>
        <begin position="82"/>
        <end position="245"/>
    </location>
</feature>
<evidence type="ECO:0000313" key="7">
    <source>
        <dbReference type="EMBL" id="BBM84915.1"/>
    </source>
</evidence>
<dbReference type="GO" id="GO:0003723">
    <property type="term" value="F:RNA binding"/>
    <property type="evidence" value="ECO:0007669"/>
    <property type="project" value="TreeGrafter"/>
</dbReference>
<dbReference type="Pfam" id="PF04408">
    <property type="entry name" value="WHD_HA2"/>
    <property type="match status" value="1"/>
</dbReference>
<dbReference type="Gene3D" id="3.40.50.300">
    <property type="entry name" value="P-loop containing nucleotide triphosphate hydrolases"/>
    <property type="match status" value="2"/>
</dbReference>
<dbReference type="KEGG" id="uam:UABAM_03276"/>
<dbReference type="RefSeq" id="WP_173013356.1">
    <property type="nucleotide sequence ID" value="NZ_AP019860.1"/>
</dbReference>
<keyword evidence="8" id="KW-1185">Reference proteome</keyword>
<dbReference type="InterPro" id="IPR007502">
    <property type="entry name" value="Helicase-assoc_dom"/>
</dbReference>
<dbReference type="Pfam" id="PF00270">
    <property type="entry name" value="DEAD"/>
    <property type="match status" value="1"/>
</dbReference>
<dbReference type="InterPro" id="IPR011545">
    <property type="entry name" value="DEAD/DEAH_box_helicase_dom"/>
</dbReference>
<dbReference type="CDD" id="cd18791">
    <property type="entry name" value="SF2_C_RHA"/>
    <property type="match status" value="1"/>
</dbReference>
<evidence type="ECO:0000256" key="2">
    <source>
        <dbReference type="ARBA" id="ARBA00022801"/>
    </source>
</evidence>
<gene>
    <name evidence="7" type="ORF">UABAM_03276</name>
</gene>
<evidence type="ECO:0000256" key="3">
    <source>
        <dbReference type="ARBA" id="ARBA00022806"/>
    </source>
</evidence>
<keyword evidence="2" id="KW-0378">Hydrolase</keyword>
<accession>A0A5S9IQN9</accession>
<dbReference type="Pfam" id="PF07717">
    <property type="entry name" value="OB_NTP_bind"/>
    <property type="match status" value="1"/>
</dbReference>
<dbReference type="GO" id="GO:0016787">
    <property type="term" value="F:hydrolase activity"/>
    <property type="evidence" value="ECO:0007669"/>
    <property type="project" value="UniProtKB-KW"/>
</dbReference>
<protein>
    <submittedName>
        <fullName evidence="7">ATP-dependent helicase</fullName>
    </submittedName>
</protein>
<dbReference type="PROSITE" id="PS51192">
    <property type="entry name" value="HELICASE_ATP_BIND_1"/>
    <property type="match status" value="1"/>
</dbReference>
<dbReference type="InterPro" id="IPR027417">
    <property type="entry name" value="P-loop_NTPase"/>
</dbReference>
<organism evidence="7 8">
    <name type="scientific">Uabimicrobium amorphum</name>
    <dbReference type="NCBI Taxonomy" id="2596890"/>
    <lineage>
        <taxon>Bacteria</taxon>
        <taxon>Pseudomonadati</taxon>
        <taxon>Planctomycetota</taxon>
        <taxon>Candidatus Uabimicrobiia</taxon>
        <taxon>Candidatus Uabimicrobiales</taxon>
        <taxon>Candidatus Uabimicrobiaceae</taxon>
        <taxon>Candidatus Uabimicrobium</taxon>
    </lineage>
</organism>
<dbReference type="Gene3D" id="1.20.120.1080">
    <property type="match status" value="1"/>
</dbReference>
<dbReference type="FunFam" id="1.20.120.1080:FF:000005">
    <property type="entry name" value="ATP-dependent helicase HrpA"/>
    <property type="match status" value="1"/>
</dbReference>
<dbReference type="PANTHER" id="PTHR18934">
    <property type="entry name" value="ATP-DEPENDENT RNA HELICASE"/>
    <property type="match status" value="1"/>
</dbReference>
<dbReference type="GO" id="GO:0005524">
    <property type="term" value="F:ATP binding"/>
    <property type="evidence" value="ECO:0007669"/>
    <property type="project" value="UniProtKB-KW"/>
</dbReference>
<evidence type="ECO:0000313" key="8">
    <source>
        <dbReference type="Proteomes" id="UP000326354"/>
    </source>
</evidence>